<reference evidence="2" key="2">
    <citation type="submission" date="2023-06" db="EMBL/GenBank/DDBJ databases">
        <authorList>
            <consortium name="Lawrence Berkeley National Laboratory"/>
            <person name="Haridas S."/>
            <person name="Hensen N."/>
            <person name="Bonometti L."/>
            <person name="Westerberg I."/>
            <person name="Brannstrom I.O."/>
            <person name="Guillou S."/>
            <person name="Cros-Aarteil S."/>
            <person name="Calhoun S."/>
            <person name="Kuo A."/>
            <person name="Mondo S."/>
            <person name="Pangilinan J."/>
            <person name="Riley R."/>
            <person name="Labutti K."/>
            <person name="Andreopoulos B."/>
            <person name="Lipzen A."/>
            <person name="Chen C."/>
            <person name="Yanf M."/>
            <person name="Daum C."/>
            <person name="Ng V."/>
            <person name="Clum A."/>
            <person name="Steindorff A."/>
            <person name="Ohm R."/>
            <person name="Martin F."/>
            <person name="Silar P."/>
            <person name="Natvig D."/>
            <person name="Lalanne C."/>
            <person name="Gautier V."/>
            <person name="Ament-Velasquez S.L."/>
            <person name="Kruys A."/>
            <person name="Hutchinson M.I."/>
            <person name="Powell A.J."/>
            <person name="Barry K."/>
            <person name="Miller A.N."/>
            <person name="Grigoriev I.V."/>
            <person name="Debuchy R."/>
            <person name="Gladieux P."/>
            <person name="Thoren M.H."/>
            <person name="Johannesson H."/>
        </authorList>
    </citation>
    <scope>NUCLEOTIDE SEQUENCE</scope>
    <source>
        <strain evidence="2">CBS 958.72</strain>
    </source>
</reference>
<dbReference type="EMBL" id="JAULSN010000009">
    <property type="protein sequence ID" value="KAK3364911.1"/>
    <property type="molecule type" value="Genomic_DNA"/>
</dbReference>
<evidence type="ECO:0000256" key="1">
    <source>
        <dbReference type="SAM" id="MobiDB-lite"/>
    </source>
</evidence>
<dbReference type="Proteomes" id="UP001287356">
    <property type="component" value="Unassembled WGS sequence"/>
</dbReference>
<sequence>MTTAREVNDQDQNKKDERLICHLITSDDTFAYITYPEEMTRIEEGKDGQTEETELAFFGNQIVPKSWLQEEEVMLIFGEGGQIADDMRGKQSASVPIFEAIKQEEGHQLLAAYNDSELQALQRLDIDGIRTPNSIVTSPVFANLTIPLHQLVAPPRMMRKDIEDKNELSHAWPCMPTTTASNVVIITFAAKANAMSFKIGEEGMRHIRNVNGQHGDRISLETAAKASVKHDMTKPTIFTIFAEANAITDALFQQLENAYHNSEMMLDWSAPFFKGSSRAELVNIAQFSDPADISTGLQIQQPTTNVFVDRQHMAVSLAGGPIWEHRYNLTQTEQMEALMLDAVAPPPPGQARDRVKLLVHVKTRSVQIDENRFSRDEKDRMVQEKLAQILVNNDYDDQVHWNDAVRGRQRKKQKHDATNGSSKTFTASYPELRDTDEEANWPTSMGEVPFVEVQIPAIDFNVAKKLRDTPGNALFQVQIKRIDSTRHH</sequence>
<organism evidence="2 3">
    <name type="scientific">Lasiosphaeria ovina</name>
    <dbReference type="NCBI Taxonomy" id="92902"/>
    <lineage>
        <taxon>Eukaryota</taxon>
        <taxon>Fungi</taxon>
        <taxon>Dikarya</taxon>
        <taxon>Ascomycota</taxon>
        <taxon>Pezizomycotina</taxon>
        <taxon>Sordariomycetes</taxon>
        <taxon>Sordariomycetidae</taxon>
        <taxon>Sordariales</taxon>
        <taxon>Lasiosphaeriaceae</taxon>
        <taxon>Lasiosphaeria</taxon>
    </lineage>
</organism>
<comment type="caution">
    <text evidence="2">The sequence shown here is derived from an EMBL/GenBank/DDBJ whole genome shotgun (WGS) entry which is preliminary data.</text>
</comment>
<name>A0AAE0JUY0_9PEZI</name>
<evidence type="ECO:0000313" key="2">
    <source>
        <dbReference type="EMBL" id="KAK3364911.1"/>
    </source>
</evidence>
<dbReference type="AlphaFoldDB" id="A0AAE0JUY0"/>
<gene>
    <name evidence="2" type="ORF">B0T24DRAFT_683559</name>
</gene>
<protein>
    <submittedName>
        <fullName evidence="2">Uncharacterized protein</fullName>
    </submittedName>
</protein>
<reference evidence="2" key="1">
    <citation type="journal article" date="2023" name="Mol. Phylogenet. Evol.">
        <title>Genome-scale phylogeny and comparative genomics of the fungal order Sordariales.</title>
        <authorList>
            <person name="Hensen N."/>
            <person name="Bonometti L."/>
            <person name="Westerberg I."/>
            <person name="Brannstrom I.O."/>
            <person name="Guillou S."/>
            <person name="Cros-Aarteil S."/>
            <person name="Calhoun S."/>
            <person name="Haridas S."/>
            <person name="Kuo A."/>
            <person name="Mondo S."/>
            <person name="Pangilinan J."/>
            <person name="Riley R."/>
            <person name="LaButti K."/>
            <person name="Andreopoulos B."/>
            <person name="Lipzen A."/>
            <person name="Chen C."/>
            <person name="Yan M."/>
            <person name="Daum C."/>
            <person name="Ng V."/>
            <person name="Clum A."/>
            <person name="Steindorff A."/>
            <person name="Ohm R.A."/>
            <person name="Martin F."/>
            <person name="Silar P."/>
            <person name="Natvig D.O."/>
            <person name="Lalanne C."/>
            <person name="Gautier V."/>
            <person name="Ament-Velasquez S.L."/>
            <person name="Kruys A."/>
            <person name="Hutchinson M.I."/>
            <person name="Powell A.J."/>
            <person name="Barry K."/>
            <person name="Miller A.N."/>
            <person name="Grigoriev I.V."/>
            <person name="Debuchy R."/>
            <person name="Gladieux P."/>
            <person name="Hiltunen Thoren M."/>
            <person name="Johannesson H."/>
        </authorList>
    </citation>
    <scope>NUCLEOTIDE SEQUENCE</scope>
    <source>
        <strain evidence="2">CBS 958.72</strain>
    </source>
</reference>
<proteinExistence type="predicted"/>
<evidence type="ECO:0000313" key="3">
    <source>
        <dbReference type="Proteomes" id="UP001287356"/>
    </source>
</evidence>
<feature type="compositionally biased region" description="Polar residues" evidence="1">
    <location>
        <begin position="418"/>
        <end position="427"/>
    </location>
</feature>
<accession>A0AAE0JUY0</accession>
<keyword evidence="3" id="KW-1185">Reference proteome</keyword>
<feature type="region of interest" description="Disordered" evidence="1">
    <location>
        <begin position="406"/>
        <end position="427"/>
    </location>
</feature>